<keyword evidence="1" id="KW-0472">Membrane</keyword>
<accession>A0A3M8CM12</accession>
<evidence type="ECO:0008006" key="4">
    <source>
        <dbReference type="Google" id="ProtNLM"/>
    </source>
</evidence>
<dbReference type="OrthoDB" id="2475645at2"/>
<dbReference type="RefSeq" id="WP_122907455.1">
    <property type="nucleotide sequence ID" value="NZ_CBCSBE010000023.1"/>
</dbReference>
<evidence type="ECO:0000256" key="1">
    <source>
        <dbReference type="SAM" id="Phobius"/>
    </source>
</evidence>
<dbReference type="AlphaFoldDB" id="A0A3M8CM12"/>
<evidence type="ECO:0000313" key="2">
    <source>
        <dbReference type="EMBL" id="RNB76571.1"/>
    </source>
</evidence>
<keyword evidence="1" id="KW-1133">Transmembrane helix</keyword>
<keyword evidence="3" id="KW-1185">Reference proteome</keyword>
<gene>
    <name evidence="2" type="ORF">EDM52_02655</name>
</gene>
<sequence length="110" mass="12141">MEATKKSKVIILSFLIGAICMGVIAYIGMSYGGRAHMTNIEAKILERGGALVAGSVMAVPKDESPFEKSGKGNTIFRIKYTKDGNEHLAWYRSKNQSSIISEPEEWIFPE</sequence>
<name>A0A3M8CM12_9BACL</name>
<evidence type="ECO:0000313" key="3">
    <source>
        <dbReference type="Proteomes" id="UP000282028"/>
    </source>
</evidence>
<comment type="caution">
    <text evidence="2">The sequence shown here is derived from an EMBL/GenBank/DDBJ whole genome shotgun (WGS) entry which is preliminary data.</text>
</comment>
<organism evidence="2 3">
    <name type="scientific">Brevibacillus invocatus</name>
    <dbReference type="NCBI Taxonomy" id="173959"/>
    <lineage>
        <taxon>Bacteria</taxon>
        <taxon>Bacillati</taxon>
        <taxon>Bacillota</taxon>
        <taxon>Bacilli</taxon>
        <taxon>Bacillales</taxon>
        <taxon>Paenibacillaceae</taxon>
        <taxon>Brevibacillus</taxon>
    </lineage>
</organism>
<protein>
    <recommendedName>
        <fullName evidence="4">DUF3139 domain-containing protein</fullName>
    </recommendedName>
</protein>
<dbReference type="Proteomes" id="UP000282028">
    <property type="component" value="Unassembled WGS sequence"/>
</dbReference>
<proteinExistence type="predicted"/>
<feature type="transmembrane region" description="Helical" evidence="1">
    <location>
        <begin position="9"/>
        <end position="29"/>
    </location>
</feature>
<reference evidence="2 3" key="1">
    <citation type="submission" date="2018-10" db="EMBL/GenBank/DDBJ databases">
        <title>Phylogenomics of Brevibacillus.</title>
        <authorList>
            <person name="Dunlap C."/>
        </authorList>
    </citation>
    <scope>NUCLEOTIDE SEQUENCE [LARGE SCALE GENOMIC DNA]</scope>
    <source>
        <strain evidence="2 3">JCM 12215</strain>
    </source>
</reference>
<keyword evidence="1" id="KW-0812">Transmembrane</keyword>
<dbReference type="EMBL" id="RHHR01000006">
    <property type="protein sequence ID" value="RNB76571.1"/>
    <property type="molecule type" value="Genomic_DNA"/>
</dbReference>